<sequence>MRWRTGSALIMTAALLLGGCSAAGPSVREASTADLKDGQVEWAFTQADQHPEKKLIEVIDGASETLDIAIYSLTYPDIVQAIKNAAGRGVKVRIITDRIQSGGKSQKEALKLLGSAGIPLKINSHSGLMHLKMTIADGEVATTGSFNYSKSASTTNDEIFMAFRDAEIARSFSERFEAMWNDDNDFETLRASIAMPEEKTPSDAAGAEDTGTDGEAGEAGEDGGAGKTAAPASCKNPRIKGNINSKGDKIYHVPGGAQYERTKEEALFCTEAEAEAAGFRKAAG</sequence>
<feature type="region of interest" description="Disordered" evidence="7">
    <location>
        <begin position="196"/>
        <end position="253"/>
    </location>
</feature>
<keyword evidence="8" id="KW-0732">Signal</keyword>
<comment type="caution">
    <text evidence="10">The sequence shown here is derived from an EMBL/GenBank/DDBJ whole genome shotgun (WGS) entry which is preliminary data.</text>
</comment>
<evidence type="ECO:0000256" key="1">
    <source>
        <dbReference type="ARBA" id="ARBA00000798"/>
    </source>
</evidence>
<evidence type="ECO:0000256" key="4">
    <source>
        <dbReference type="ARBA" id="ARBA00022801"/>
    </source>
</evidence>
<feature type="chain" id="PRO_5039408982" description="phospholipase D" evidence="8">
    <location>
        <begin position="23"/>
        <end position="284"/>
    </location>
</feature>
<keyword evidence="4" id="KW-0378">Hydrolase</keyword>
<evidence type="ECO:0000313" key="11">
    <source>
        <dbReference type="Proteomes" id="UP000553776"/>
    </source>
</evidence>
<dbReference type="InterPro" id="IPR051406">
    <property type="entry name" value="PLD_domain"/>
</dbReference>
<comment type="similarity">
    <text evidence="2">Belongs to the phospholipase D family.</text>
</comment>
<dbReference type="Pfam" id="PF13091">
    <property type="entry name" value="PLDc_2"/>
    <property type="match status" value="1"/>
</dbReference>
<keyword evidence="6" id="KW-0443">Lipid metabolism</keyword>
<gene>
    <name evidence="10" type="ORF">H7B90_04375</name>
</gene>
<dbReference type="EMBL" id="JACJVR010000013">
    <property type="protein sequence ID" value="MBB6690634.1"/>
    <property type="molecule type" value="Genomic_DNA"/>
</dbReference>
<dbReference type="GO" id="GO:0016891">
    <property type="term" value="F:RNA endonuclease activity producing 5'-phosphomonoesters, hydrolytic mechanism"/>
    <property type="evidence" value="ECO:0007669"/>
    <property type="project" value="TreeGrafter"/>
</dbReference>
<dbReference type="GO" id="GO:0016042">
    <property type="term" value="P:lipid catabolic process"/>
    <property type="evidence" value="ECO:0007669"/>
    <property type="project" value="UniProtKB-KW"/>
</dbReference>
<evidence type="ECO:0000256" key="6">
    <source>
        <dbReference type="ARBA" id="ARBA00023098"/>
    </source>
</evidence>
<evidence type="ECO:0000256" key="3">
    <source>
        <dbReference type="ARBA" id="ARBA00012027"/>
    </source>
</evidence>
<dbReference type="PROSITE" id="PS51257">
    <property type="entry name" value="PROKAR_LIPOPROTEIN"/>
    <property type="match status" value="1"/>
</dbReference>
<name>A0A841TYB1_9BACL</name>
<dbReference type="AlphaFoldDB" id="A0A841TYB1"/>
<dbReference type="Proteomes" id="UP000553776">
    <property type="component" value="Unassembled WGS sequence"/>
</dbReference>
<accession>A0A841TYB1</accession>
<organism evidence="10 11">
    <name type="scientific">Cohnella xylanilytica</name>
    <dbReference type="NCBI Taxonomy" id="557555"/>
    <lineage>
        <taxon>Bacteria</taxon>
        <taxon>Bacillati</taxon>
        <taxon>Bacillota</taxon>
        <taxon>Bacilli</taxon>
        <taxon>Bacillales</taxon>
        <taxon>Paenibacillaceae</taxon>
        <taxon>Cohnella</taxon>
    </lineage>
</organism>
<evidence type="ECO:0000256" key="7">
    <source>
        <dbReference type="SAM" id="MobiDB-lite"/>
    </source>
</evidence>
<keyword evidence="5" id="KW-0442">Lipid degradation</keyword>
<proteinExistence type="inferred from homology"/>
<dbReference type="GO" id="GO:0006793">
    <property type="term" value="P:phosphorus metabolic process"/>
    <property type="evidence" value="ECO:0007669"/>
    <property type="project" value="UniProtKB-ARBA"/>
</dbReference>
<dbReference type="InterPro" id="IPR001736">
    <property type="entry name" value="PLipase_D/transphosphatidylase"/>
</dbReference>
<dbReference type="InterPro" id="IPR025202">
    <property type="entry name" value="PLD-like_dom"/>
</dbReference>
<reference evidence="10 11" key="1">
    <citation type="submission" date="2020-08" db="EMBL/GenBank/DDBJ databases">
        <title>Cohnella phylogeny.</title>
        <authorList>
            <person name="Dunlap C."/>
        </authorList>
    </citation>
    <scope>NUCLEOTIDE SEQUENCE [LARGE SCALE GENOMIC DNA]</scope>
    <source>
        <strain evidence="10 11">DSM 25239</strain>
    </source>
</reference>
<dbReference type="GO" id="GO:0004630">
    <property type="term" value="F:phospholipase D activity"/>
    <property type="evidence" value="ECO:0007669"/>
    <property type="project" value="UniProtKB-EC"/>
</dbReference>
<evidence type="ECO:0000256" key="8">
    <source>
        <dbReference type="SAM" id="SignalP"/>
    </source>
</evidence>
<feature type="compositionally biased region" description="Acidic residues" evidence="7">
    <location>
        <begin position="210"/>
        <end position="221"/>
    </location>
</feature>
<dbReference type="PROSITE" id="PS50035">
    <property type="entry name" value="PLD"/>
    <property type="match status" value="1"/>
</dbReference>
<protein>
    <recommendedName>
        <fullName evidence="3">phospholipase D</fullName>
        <ecNumber evidence="3">3.1.4.4</ecNumber>
    </recommendedName>
</protein>
<evidence type="ECO:0000256" key="2">
    <source>
        <dbReference type="ARBA" id="ARBA00008664"/>
    </source>
</evidence>
<dbReference type="PANTHER" id="PTHR43856">
    <property type="entry name" value="CARDIOLIPIN HYDROLASE"/>
    <property type="match status" value="1"/>
</dbReference>
<evidence type="ECO:0000259" key="9">
    <source>
        <dbReference type="PROSITE" id="PS50035"/>
    </source>
</evidence>
<comment type="catalytic activity">
    <reaction evidence="1">
        <text>a 1,2-diacyl-sn-glycero-3-phosphocholine + H2O = a 1,2-diacyl-sn-glycero-3-phosphate + choline + H(+)</text>
        <dbReference type="Rhea" id="RHEA:14445"/>
        <dbReference type="ChEBI" id="CHEBI:15354"/>
        <dbReference type="ChEBI" id="CHEBI:15377"/>
        <dbReference type="ChEBI" id="CHEBI:15378"/>
        <dbReference type="ChEBI" id="CHEBI:57643"/>
        <dbReference type="ChEBI" id="CHEBI:58608"/>
        <dbReference type="EC" id="3.1.4.4"/>
    </reaction>
</comment>
<feature type="signal peptide" evidence="8">
    <location>
        <begin position="1"/>
        <end position="22"/>
    </location>
</feature>
<feature type="domain" description="PLD phosphodiesterase" evidence="9">
    <location>
        <begin position="125"/>
        <end position="152"/>
    </location>
</feature>
<dbReference type="EC" id="3.1.4.4" evidence="3"/>
<dbReference type="PANTHER" id="PTHR43856:SF1">
    <property type="entry name" value="MITOCHONDRIAL CARDIOLIPIN HYDROLASE"/>
    <property type="match status" value="1"/>
</dbReference>
<evidence type="ECO:0000256" key="5">
    <source>
        <dbReference type="ARBA" id="ARBA00022963"/>
    </source>
</evidence>
<dbReference type="SUPFAM" id="SSF56024">
    <property type="entry name" value="Phospholipase D/nuclease"/>
    <property type="match status" value="1"/>
</dbReference>
<dbReference type="Gene3D" id="3.30.870.10">
    <property type="entry name" value="Endonuclease Chain A"/>
    <property type="match status" value="1"/>
</dbReference>
<evidence type="ECO:0000313" key="10">
    <source>
        <dbReference type="EMBL" id="MBB6690634.1"/>
    </source>
</evidence>
<keyword evidence="11" id="KW-1185">Reference proteome</keyword>